<dbReference type="InterPro" id="IPR004860">
    <property type="entry name" value="LAGLIDADG_dom"/>
</dbReference>
<keyword evidence="2" id="KW-0255">Endonuclease</keyword>
<protein>
    <submittedName>
        <fullName evidence="2">LAGLIDADG endonuclease</fullName>
    </submittedName>
</protein>
<keyword evidence="2" id="KW-0540">Nuclease</keyword>
<feature type="domain" description="Homing endonuclease LAGLIDADG" evidence="1">
    <location>
        <begin position="41"/>
        <end position="215"/>
    </location>
</feature>
<proteinExistence type="predicted"/>
<keyword evidence="2" id="KW-0496">Mitochondrion</keyword>
<sequence length="233" mass="26569">MVIFLFAISSHKLISFGYPNVLALKRIGPHDYDVLGQIIWSLLGDAWLDRIPTKKGFSYRFQLDQGDGPNTEYIYWLTRFFYERGYCASPIPNRIVIKVPACDRTGPKTRITYRLTLFTFTSFGWIYNAFYRNGIKVVPVMISDYLTPITLAALIMQDGSRQNSGVHIATNCFTYKECLFIADLLANTFYLQTSVISAGVPNQWRVSIWKGSMPLLRSIIGPHMIGQMARKIA</sequence>
<dbReference type="EMBL" id="MK292694">
    <property type="protein sequence ID" value="QCQ69142.1"/>
    <property type="molecule type" value="Genomic_DNA"/>
</dbReference>
<name>A0A4P8NQ31_9FUNG</name>
<dbReference type="AlphaFoldDB" id="A0A4P8NQ31"/>
<gene>
    <name evidence="2" type="primary">iorf233</name>
</gene>
<organism evidence="2">
    <name type="scientific">Powellomyces hirtus</name>
    <dbReference type="NCBI Taxonomy" id="109895"/>
    <lineage>
        <taxon>Eukaryota</taxon>
        <taxon>Fungi</taxon>
        <taxon>Fungi incertae sedis</taxon>
        <taxon>Chytridiomycota</taxon>
        <taxon>Chytridiomycota incertae sedis</taxon>
        <taxon>Chytridiomycetes</taxon>
        <taxon>Spizellomycetales</taxon>
        <taxon>Powellomycetaceae</taxon>
        <taxon>Powellomyces</taxon>
    </lineage>
</organism>
<dbReference type="GO" id="GO:0004519">
    <property type="term" value="F:endonuclease activity"/>
    <property type="evidence" value="ECO:0007669"/>
    <property type="project" value="UniProtKB-KW"/>
</dbReference>
<geneLocation type="mitochondrion" evidence="2"/>
<accession>A0A4P8NQ31</accession>
<keyword evidence="2" id="KW-0378">Hydrolase</keyword>
<dbReference type="SUPFAM" id="SSF55608">
    <property type="entry name" value="Homing endonucleases"/>
    <property type="match status" value="1"/>
</dbReference>
<reference evidence="2" key="1">
    <citation type="journal article" date="2018" name="BMC Evol. Biol.">
        <title>The linear mitochondrial genome of the quarantine chytrid Synchytrium endobioticum; insights into the evolution and recent history of an obligate biotrophic plant pathogen.</title>
        <authorList>
            <person name="van de Vossenberg B.T.L.H."/>
            <person name="Brankovics B."/>
            <person name="Nguyen H.D.T."/>
            <person name="van Gent-Pelzer M.P.E."/>
            <person name="Smith D."/>
            <person name="Dadej K."/>
            <person name="Przetakiewicz J."/>
            <person name="Kreuze J.F."/>
            <person name="Boerma M."/>
            <person name="van Leeuwen G.C.M."/>
            <person name="Andre Levesque C."/>
            <person name="van der Lee T.A.J."/>
        </authorList>
    </citation>
    <scope>NUCLEOTIDE SEQUENCE</scope>
    <source>
        <strain evidence="2">CBS 809.83</strain>
    </source>
</reference>
<evidence type="ECO:0000259" key="1">
    <source>
        <dbReference type="Pfam" id="PF03161"/>
    </source>
</evidence>
<dbReference type="Gene3D" id="3.10.28.10">
    <property type="entry name" value="Homing endonucleases"/>
    <property type="match status" value="2"/>
</dbReference>
<evidence type="ECO:0000313" key="2">
    <source>
        <dbReference type="EMBL" id="QCQ69142.1"/>
    </source>
</evidence>
<dbReference type="Pfam" id="PF03161">
    <property type="entry name" value="LAGLIDADG_2"/>
    <property type="match status" value="1"/>
</dbReference>
<dbReference type="InterPro" id="IPR027434">
    <property type="entry name" value="Homing_endonucl"/>
</dbReference>